<keyword evidence="1" id="KW-0812">Transmembrane</keyword>
<dbReference type="EMBL" id="CM001440">
    <property type="protein sequence ID" value="EHR60336.1"/>
    <property type="molecule type" value="Genomic_DNA"/>
</dbReference>
<dbReference type="eggNOG" id="ENOG502ZCS7">
    <property type="taxonomic scope" value="Bacteria"/>
</dbReference>
<evidence type="ECO:0000313" key="3">
    <source>
        <dbReference type="Proteomes" id="UP000002791"/>
    </source>
</evidence>
<feature type="transmembrane region" description="Helical" evidence="1">
    <location>
        <begin position="41"/>
        <end position="60"/>
    </location>
</feature>
<dbReference type="STRING" id="882082.SaccyDRAFT_1432"/>
<gene>
    <name evidence="2" type="ORF">SaccyDRAFT_1432</name>
</gene>
<keyword evidence="1" id="KW-1133">Transmembrane helix</keyword>
<dbReference type="HOGENOM" id="CLU_184982_0_0_11"/>
<protein>
    <recommendedName>
        <fullName evidence="4">DUF3040 domain-containing protein</fullName>
    </recommendedName>
</protein>
<evidence type="ECO:0008006" key="4">
    <source>
        <dbReference type="Google" id="ProtNLM"/>
    </source>
</evidence>
<reference evidence="2 3" key="1">
    <citation type="submission" date="2011-11" db="EMBL/GenBank/DDBJ databases">
        <title>The Noncontiguous Finished sequence of Saccharomonospora cyanea NA-134.</title>
        <authorList>
            <consortium name="US DOE Joint Genome Institute"/>
            <person name="Lucas S."/>
            <person name="Han J."/>
            <person name="Lapidus A."/>
            <person name="Cheng J.-F."/>
            <person name="Goodwin L."/>
            <person name="Pitluck S."/>
            <person name="Peters L."/>
            <person name="Ovchinnikova G."/>
            <person name="Lu M."/>
            <person name="Detter J.C."/>
            <person name="Han C."/>
            <person name="Tapia R."/>
            <person name="Land M."/>
            <person name="Hauser L."/>
            <person name="Kyrpides N."/>
            <person name="Ivanova N."/>
            <person name="Pagani I."/>
            <person name="Brambilla E.-M."/>
            <person name="Klenk H.-P."/>
            <person name="Woyke T."/>
        </authorList>
    </citation>
    <scope>NUCLEOTIDE SEQUENCE [LARGE SCALE GENOMIC DNA]</scope>
    <source>
        <strain evidence="2 3">NA-134</strain>
    </source>
</reference>
<evidence type="ECO:0000313" key="2">
    <source>
        <dbReference type="EMBL" id="EHR60336.1"/>
    </source>
</evidence>
<dbReference type="Pfam" id="PF11239">
    <property type="entry name" value="DUF3040"/>
    <property type="match status" value="1"/>
</dbReference>
<feature type="transmembrane region" description="Helical" evidence="1">
    <location>
        <begin position="66"/>
        <end position="90"/>
    </location>
</feature>
<accession>H5XE90</accession>
<dbReference type="Proteomes" id="UP000002791">
    <property type="component" value="Chromosome"/>
</dbReference>
<name>H5XE90_9PSEU</name>
<dbReference type="InterPro" id="IPR021401">
    <property type="entry name" value="DUF3040"/>
</dbReference>
<dbReference type="OrthoDB" id="3557301at2"/>
<dbReference type="RefSeq" id="WP_005454843.1">
    <property type="nucleotide sequence ID" value="NZ_CM001440.1"/>
</dbReference>
<sequence>MTLRDDERRRLVEIERGLSEDDPRLARRLAHFGSDHLSRQVVTFVALCACFVVGLALVAAGAQLRFWPVSALGAVLAVVVPAVVTWRVWLRGED</sequence>
<evidence type="ECO:0000256" key="1">
    <source>
        <dbReference type="SAM" id="Phobius"/>
    </source>
</evidence>
<keyword evidence="3" id="KW-1185">Reference proteome</keyword>
<proteinExistence type="predicted"/>
<dbReference type="AlphaFoldDB" id="H5XE90"/>
<organism evidence="2 3">
    <name type="scientific">Saccharomonospora cyanea NA-134</name>
    <dbReference type="NCBI Taxonomy" id="882082"/>
    <lineage>
        <taxon>Bacteria</taxon>
        <taxon>Bacillati</taxon>
        <taxon>Actinomycetota</taxon>
        <taxon>Actinomycetes</taxon>
        <taxon>Pseudonocardiales</taxon>
        <taxon>Pseudonocardiaceae</taxon>
        <taxon>Saccharomonospora</taxon>
    </lineage>
</organism>
<keyword evidence="1" id="KW-0472">Membrane</keyword>